<accession>A0A371JG58</accession>
<name>A0A371JG58_9FIRM</name>
<dbReference type="Gene3D" id="3.40.50.2000">
    <property type="entry name" value="Glycogen Phosphorylase B"/>
    <property type="match status" value="2"/>
</dbReference>
<dbReference type="SUPFAM" id="SSF53756">
    <property type="entry name" value="UDP-Glycosyltransferase/glycogen phosphorylase"/>
    <property type="match status" value="1"/>
</dbReference>
<keyword evidence="5" id="KW-1185">Reference proteome</keyword>
<dbReference type="GO" id="GO:0016757">
    <property type="term" value="F:glycosyltransferase activity"/>
    <property type="evidence" value="ECO:0007669"/>
    <property type="project" value="UniProtKB-KW"/>
</dbReference>
<evidence type="ECO:0000313" key="5">
    <source>
        <dbReference type="Proteomes" id="UP000216411"/>
    </source>
</evidence>
<keyword evidence="1" id="KW-0328">Glycosyltransferase</keyword>
<dbReference type="PANTHER" id="PTHR12526:SF510">
    <property type="entry name" value="D-INOSITOL 3-PHOSPHATE GLYCOSYLTRANSFERASE"/>
    <property type="match status" value="1"/>
</dbReference>
<proteinExistence type="predicted"/>
<evidence type="ECO:0000256" key="2">
    <source>
        <dbReference type="ARBA" id="ARBA00022679"/>
    </source>
</evidence>
<reference evidence="4 5" key="1">
    <citation type="journal article" date="2017" name="Genome Announc.">
        <title>Draft Genome Sequence of a Sporulating and Motile Strain of Lachnotalea glycerini Isolated from Water in Quebec City, Canada.</title>
        <authorList>
            <person name="Maheux A.F."/>
            <person name="Boudreau D.K."/>
            <person name="Berube E."/>
            <person name="Boissinot M."/>
            <person name="Raymond F."/>
            <person name="Brodeur S."/>
            <person name="Corbeil J."/>
            <person name="Isabel S."/>
            <person name="Omar R.F."/>
            <person name="Bergeron M.G."/>
        </authorList>
    </citation>
    <scope>NUCLEOTIDE SEQUENCE [LARGE SCALE GENOMIC DNA]</scope>
    <source>
        <strain evidence="4 5">CCRI-19302</strain>
    </source>
</reference>
<dbReference type="InterPro" id="IPR001296">
    <property type="entry name" value="Glyco_trans_1"/>
</dbReference>
<keyword evidence="2 4" id="KW-0808">Transferase</keyword>
<dbReference type="EMBL" id="NOKA02000011">
    <property type="protein sequence ID" value="RDY31731.1"/>
    <property type="molecule type" value="Genomic_DNA"/>
</dbReference>
<dbReference type="Proteomes" id="UP000216411">
    <property type="component" value="Unassembled WGS sequence"/>
</dbReference>
<dbReference type="RefSeq" id="WP_094377434.1">
    <property type="nucleotide sequence ID" value="NZ_NOKA02000011.1"/>
</dbReference>
<protein>
    <submittedName>
        <fullName evidence="4">Glycosyltransferase</fullName>
    </submittedName>
</protein>
<evidence type="ECO:0000259" key="3">
    <source>
        <dbReference type="Pfam" id="PF00534"/>
    </source>
</evidence>
<evidence type="ECO:0000313" key="4">
    <source>
        <dbReference type="EMBL" id="RDY31731.1"/>
    </source>
</evidence>
<dbReference type="Pfam" id="PF00534">
    <property type="entry name" value="Glycos_transf_1"/>
    <property type="match status" value="1"/>
</dbReference>
<comment type="caution">
    <text evidence="4">The sequence shown here is derived from an EMBL/GenBank/DDBJ whole genome shotgun (WGS) entry which is preliminary data.</text>
</comment>
<feature type="domain" description="Glycosyl transferase family 1" evidence="3">
    <location>
        <begin position="191"/>
        <end position="352"/>
    </location>
</feature>
<evidence type="ECO:0000256" key="1">
    <source>
        <dbReference type="ARBA" id="ARBA00022676"/>
    </source>
</evidence>
<gene>
    <name evidence="4" type="ORF">CG710_008410</name>
</gene>
<organism evidence="4 5">
    <name type="scientific">Lachnotalea glycerini</name>
    <dbReference type="NCBI Taxonomy" id="1763509"/>
    <lineage>
        <taxon>Bacteria</taxon>
        <taxon>Bacillati</taxon>
        <taxon>Bacillota</taxon>
        <taxon>Clostridia</taxon>
        <taxon>Lachnospirales</taxon>
        <taxon>Lachnospiraceae</taxon>
        <taxon>Lachnotalea</taxon>
    </lineage>
</organism>
<dbReference type="PANTHER" id="PTHR12526">
    <property type="entry name" value="GLYCOSYLTRANSFERASE"/>
    <property type="match status" value="1"/>
</dbReference>
<sequence>MEKDRVKLNQIVLIGPVYPYKGGISHYTGAMYHALDQEYSVEMISFKLQYPKFLFKKEQRDYQNKTFMIDNTKFLINTVNPLSWFKAARYIKKVNPDLVVVQWWHPYFSPCYWGMLQLLSRFKKILVCHNVFPHESFPLDRFLTQNVLRKGNGFIVQSSMDEKDLKSIIKRPKFKKVVHPTYNVFKFQDMDKQTARAGLGLQKNEKIILFFGFVRGYKGLKYLISAMPDVKRAYQDIKLLIVGEFGGDKTDYIRLISEKQVADCIKIFDQYVPDTEIQQYFVASDLVVLPYESATQSGIVQMAYGFEKPVIATEVGGLPEVVIENKTGYIVTPKSADDLAKAIIKFYNEDKELEFIQGVKEEAYRYSWERMTELITELYNEL</sequence>
<dbReference type="OrthoDB" id="9806653at2"/>
<dbReference type="AlphaFoldDB" id="A0A371JG58"/>